<dbReference type="EMBL" id="CP055903">
    <property type="protein sequence ID" value="QKX64830.1"/>
    <property type="molecule type" value="Genomic_DNA"/>
</dbReference>
<feature type="region of interest" description="Disordered" evidence="1">
    <location>
        <begin position="555"/>
        <end position="601"/>
    </location>
</feature>
<keyword evidence="4" id="KW-1185">Reference proteome</keyword>
<accession>A0A7H8REB9</accession>
<evidence type="ECO:0000313" key="3">
    <source>
        <dbReference type="EMBL" id="QKX64830.1"/>
    </source>
</evidence>
<feature type="region of interest" description="Disordered" evidence="1">
    <location>
        <begin position="789"/>
        <end position="829"/>
    </location>
</feature>
<dbReference type="PANTHER" id="PTHR37535">
    <property type="entry name" value="FLUG DOMAIN PROTEIN"/>
    <property type="match status" value="1"/>
</dbReference>
<dbReference type="GeneID" id="55999482"/>
<dbReference type="KEGG" id="trg:TRUGW13939_12006"/>
<dbReference type="AlphaFoldDB" id="A0A7H8REB9"/>
<dbReference type="Proteomes" id="UP000509510">
    <property type="component" value="Chromosome VI"/>
</dbReference>
<dbReference type="OrthoDB" id="4357582at2759"/>
<feature type="region of interest" description="Disordered" evidence="1">
    <location>
        <begin position="855"/>
        <end position="897"/>
    </location>
</feature>
<name>A0A7H8REB9_TALRU</name>
<sequence length="897" mass="100847">MPPQKGFAAYWDRARESGADQNRQGIDGQVVRKRVVPSTTKAYDKVITMFEDYCTEYGLQAAVAAYDMRTLKDFMNIVSWGIEGKYGDPTPGEQAIICKWNYLTANIRRKYGKDVPREATSSVTNTFVIPSIGAPSRKRPKRQATTSRFVHLVATLWERDWHLYRQPQARVSLSAEILVYSSSSARIGEMIQSSSRPGTGKGVYFRDVVMVIFRNEEGMAEFAVRVVRPAKGQTYNPENNPEHAMHEGRGAKPFFLNPVLMFLALWVARGAFRDYSTVDQILDIPPPAQGRDAHVLRWRDGNLPLFPGVDQRIQKANAFDAHRYLLGKRAGFPYPPTIHEIRAEGVSLVDSMYSGSKRMKHAGHANPRIHNKFYEPNLATDLQSLQEGNDPRTLVNEVFRELSIPRHPDLAQELPAAEQYRLQQREDYRDIQRALADGQTGINRSRLYTKLRGLEKRALDVFQRSQQQAGPIEPGCEDDDGYSLGPQRSRYARACRLMPLRRRLAENIFKVGHLRSPLGRQVLADLIALAGQRHEIEIRTGLEADRCHCDVAHDSNDGASSSNGEESDDGWNSSVGDGSGDDGDAGCVRDTTGRQSPNIGSYGHPAARWRHIHRCHRTYLFRKHGFGEFCFICDTWFTGRLQWEEHCRSHVGNPSTIPAQCNPLIYGATLVHPGFCPVCLGNGHFSQYLDRGSWKKHVDACFGVWVGSHRRPLSCPFPHPKCAALAVDPLTLVFHWWDIHVISIPRETVDKLQDVDPTVESIAPSRQRGFAFIDQTQFAKARVLAGDDGVRPGRSGKRGVPSIAEDVKTDRRRARDLSRGEASTDDCQPAKRLKTRKYPTIAVVIPWSPLWSSTRSTALSPGRLVDQRGSGHTPMTELNTQKSRNSRSACSFHLNHT</sequence>
<organism evidence="3 4">
    <name type="scientific">Talaromyces rugulosus</name>
    <name type="common">Penicillium rugulosum</name>
    <dbReference type="NCBI Taxonomy" id="121627"/>
    <lineage>
        <taxon>Eukaryota</taxon>
        <taxon>Fungi</taxon>
        <taxon>Dikarya</taxon>
        <taxon>Ascomycota</taxon>
        <taxon>Pezizomycotina</taxon>
        <taxon>Eurotiomycetes</taxon>
        <taxon>Eurotiomycetidae</taxon>
        <taxon>Eurotiales</taxon>
        <taxon>Trichocomaceae</taxon>
        <taxon>Talaromyces</taxon>
        <taxon>Talaromyces sect. Islandici</taxon>
    </lineage>
</organism>
<proteinExistence type="predicted"/>
<dbReference type="PROSITE" id="PS00028">
    <property type="entry name" value="ZINC_FINGER_C2H2_1"/>
    <property type="match status" value="1"/>
</dbReference>
<evidence type="ECO:0000256" key="1">
    <source>
        <dbReference type="SAM" id="MobiDB-lite"/>
    </source>
</evidence>
<feature type="compositionally biased region" description="Basic and acidic residues" evidence="1">
    <location>
        <begin position="805"/>
        <end position="819"/>
    </location>
</feature>
<evidence type="ECO:0000313" key="4">
    <source>
        <dbReference type="Proteomes" id="UP000509510"/>
    </source>
</evidence>
<reference evidence="4" key="1">
    <citation type="submission" date="2020-06" db="EMBL/GenBank/DDBJ databases">
        <title>A chromosome-scale genome assembly of Talaromyces rugulosus W13939.</title>
        <authorList>
            <person name="Wang B."/>
            <person name="Guo L."/>
            <person name="Ye K."/>
            <person name="Wang L."/>
        </authorList>
    </citation>
    <scope>NUCLEOTIDE SEQUENCE [LARGE SCALE GENOMIC DNA]</scope>
    <source>
        <strain evidence="4">W13939</strain>
    </source>
</reference>
<feature type="domain" description="C2H2-type" evidence="2">
    <location>
        <begin position="630"/>
        <end position="650"/>
    </location>
</feature>
<dbReference type="InterPro" id="IPR013087">
    <property type="entry name" value="Znf_C2H2_type"/>
</dbReference>
<gene>
    <name evidence="3" type="ORF">TRUGW13939_12006</name>
</gene>
<evidence type="ECO:0000259" key="2">
    <source>
        <dbReference type="PROSITE" id="PS00028"/>
    </source>
</evidence>
<feature type="compositionally biased region" description="Polar residues" evidence="1">
    <location>
        <begin position="876"/>
        <end position="889"/>
    </location>
</feature>
<dbReference type="RefSeq" id="XP_035351003.1">
    <property type="nucleotide sequence ID" value="XM_035495110.1"/>
</dbReference>
<protein>
    <recommendedName>
        <fullName evidence="2">C2H2-type domain-containing protein</fullName>
    </recommendedName>
</protein>
<dbReference type="PANTHER" id="PTHR37535:SF3">
    <property type="entry name" value="FLUG DOMAIN-CONTAINING PROTEIN"/>
    <property type="match status" value="1"/>
</dbReference>